<dbReference type="Pfam" id="PF00501">
    <property type="entry name" value="AMP-binding"/>
    <property type="match status" value="1"/>
</dbReference>
<accession>A0A5B0BF93</accession>
<dbReference type="InterPro" id="IPR045851">
    <property type="entry name" value="AMP-bd_C_sf"/>
</dbReference>
<sequence>MTGASPRGTPGALGAALHGRFLHGLAVAPRRTAVRGPGWSLSYEALHERALTWAGALLRAAGHRPAAVAVLAAKGPHAYAGVLAALYAGAAVVPLSTGFPAARTRHMLEAAGVSAVIADAAGRAVLAGVPGPAPGVPVLAPDEVRAGSVPVDAAHALGEPLPAAAGDTAYVLFTSGSTGRPKGVRISHGSTAHYFHVLDARYDFGPQDVFSQIFDLNFDCAMFDLFCAWGAGATVQQVPAAAFRDVPAFAAEAGLTVWFSTPSTVSLVRRTAGLGAGSLSGLRWSIFAGEALKCADAADWQRAAPTSTVENLYGPTELTITICGYEWSPETTPGLAVHGIVPIGAVHKGHDHLLIDEDCEPVSGEGELVVTGPQMTSGYLDPADHRGRFVTHDGRTWYRTGDRVREVADGVLAYVDRLDAQVQVQGWRVEPAEIDQALCACAGVEEAVTVAVPAAGGDLELVAFYTGSPTPAAQLARGLRDVLPERLVPRRYAHLAAFPLNANRKIDRGALRARAAAPPGPARAAAVPARTAPPAPRGR</sequence>
<name>A0A5B0BF93_9ACTN</name>
<evidence type="ECO:0000259" key="2">
    <source>
        <dbReference type="Pfam" id="PF00501"/>
    </source>
</evidence>
<dbReference type="Proteomes" id="UP000324965">
    <property type="component" value="Unassembled WGS sequence"/>
</dbReference>
<organism evidence="3 4">
    <name type="scientific">Streptomyces apricus</name>
    <dbReference type="NCBI Taxonomy" id="1828112"/>
    <lineage>
        <taxon>Bacteria</taxon>
        <taxon>Bacillati</taxon>
        <taxon>Actinomycetota</taxon>
        <taxon>Actinomycetes</taxon>
        <taxon>Kitasatosporales</taxon>
        <taxon>Streptomycetaceae</taxon>
        <taxon>Streptomyces</taxon>
    </lineage>
</organism>
<dbReference type="GO" id="GO:0031177">
    <property type="term" value="F:phosphopantetheine binding"/>
    <property type="evidence" value="ECO:0007669"/>
    <property type="project" value="TreeGrafter"/>
</dbReference>
<dbReference type="OrthoDB" id="2472181at2"/>
<dbReference type="EMBL" id="VDFC01000036">
    <property type="protein sequence ID" value="KAA0939275.1"/>
    <property type="molecule type" value="Genomic_DNA"/>
</dbReference>
<dbReference type="Gene3D" id="3.40.50.12780">
    <property type="entry name" value="N-terminal domain of ligase-like"/>
    <property type="match status" value="1"/>
</dbReference>
<dbReference type="GO" id="GO:0043041">
    <property type="term" value="P:amino acid activation for nonribosomal peptide biosynthetic process"/>
    <property type="evidence" value="ECO:0007669"/>
    <property type="project" value="TreeGrafter"/>
</dbReference>
<protein>
    <submittedName>
        <fullName evidence="3">D-alanine--poly(Phosphoribitol) ligase</fullName>
    </submittedName>
</protein>
<feature type="domain" description="AMP-dependent synthetase/ligase" evidence="2">
    <location>
        <begin position="26"/>
        <end position="380"/>
    </location>
</feature>
<feature type="compositionally biased region" description="Low complexity" evidence="1">
    <location>
        <begin position="514"/>
        <end position="530"/>
    </location>
</feature>
<evidence type="ECO:0000256" key="1">
    <source>
        <dbReference type="SAM" id="MobiDB-lite"/>
    </source>
</evidence>
<dbReference type="GO" id="GO:0005737">
    <property type="term" value="C:cytoplasm"/>
    <property type="evidence" value="ECO:0007669"/>
    <property type="project" value="TreeGrafter"/>
</dbReference>
<dbReference type="Gene3D" id="3.30.300.30">
    <property type="match status" value="1"/>
</dbReference>
<dbReference type="InterPro" id="IPR042099">
    <property type="entry name" value="ANL_N_sf"/>
</dbReference>
<dbReference type="GO" id="GO:0016874">
    <property type="term" value="F:ligase activity"/>
    <property type="evidence" value="ECO:0007669"/>
    <property type="project" value="UniProtKB-KW"/>
</dbReference>
<dbReference type="InterPro" id="IPR000873">
    <property type="entry name" value="AMP-dep_synth/lig_dom"/>
</dbReference>
<evidence type="ECO:0000313" key="4">
    <source>
        <dbReference type="Proteomes" id="UP000324965"/>
    </source>
</evidence>
<feature type="region of interest" description="Disordered" evidence="1">
    <location>
        <begin position="514"/>
        <end position="539"/>
    </location>
</feature>
<comment type="caution">
    <text evidence="3">The sequence shown here is derived from an EMBL/GenBank/DDBJ whole genome shotgun (WGS) entry which is preliminary data.</text>
</comment>
<dbReference type="GO" id="GO:0044550">
    <property type="term" value="P:secondary metabolite biosynthetic process"/>
    <property type="evidence" value="ECO:0007669"/>
    <property type="project" value="TreeGrafter"/>
</dbReference>
<keyword evidence="4" id="KW-1185">Reference proteome</keyword>
<dbReference type="PANTHER" id="PTHR45527">
    <property type="entry name" value="NONRIBOSOMAL PEPTIDE SYNTHETASE"/>
    <property type="match status" value="1"/>
</dbReference>
<keyword evidence="3" id="KW-0436">Ligase</keyword>
<proteinExistence type="predicted"/>
<dbReference type="InterPro" id="IPR020845">
    <property type="entry name" value="AMP-binding_CS"/>
</dbReference>
<dbReference type="SUPFAM" id="SSF56801">
    <property type="entry name" value="Acetyl-CoA synthetase-like"/>
    <property type="match status" value="1"/>
</dbReference>
<dbReference type="AlphaFoldDB" id="A0A5B0BF93"/>
<gene>
    <name evidence="3" type="ORF">FGF04_12545</name>
</gene>
<evidence type="ECO:0000313" key="3">
    <source>
        <dbReference type="EMBL" id="KAA0939275.1"/>
    </source>
</evidence>
<dbReference type="PANTHER" id="PTHR45527:SF1">
    <property type="entry name" value="FATTY ACID SYNTHASE"/>
    <property type="match status" value="1"/>
</dbReference>
<dbReference type="RefSeq" id="WP_149511387.1">
    <property type="nucleotide sequence ID" value="NZ_VDFC01000036.1"/>
</dbReference>
<reference evidence="3 4" key="1">
    <citation type="submission" date="2019-05" db="EMBL/GenBank/DDBJ databases">
        <authorList>
            <person name="Hariharan J."/>
            <person name="Choudoir M.J."/>
            <person name="Diebold P."/>
            <person name="Panke-Buisse K."/>
            <person name="Buckley D.H."/>
        </authorList>
    </citation>
    <scope>NUCLEOTIDE SEQUENCE [LARGE SCALE GENOMIC DNA]</scope>
    <source>
        <strain evidence="3 4">SUN51</strain>
    </source>
</reference>
<dbReference type="PROSITE" id="PS00455">
    <property type="entry name" value="AMP_BINDING"/>
    <property type="match status" value="1"/>
</dbReference>